<evidence type="ECO:0000256" key="9">
    <source>
        <dbReference type="SAM" id="MobiDB-lite"/>
    </source>
</evidence>
<evidence type="ECO:0000256" key="5">
    <source>
        <dbReference type="ARBA" id="ARBA00022692"/>
    </source>
</evidence>
<sequence>MRALASLPLLLILVGVFSGGMLLPAGLALSEDNFHDARSFFYSGVSGLIVTALIGIALAGREHNRSSTRQLLALAIGYVILPAILAVPFYEAVRTTSFLNAYVEMMSSLTTTGATLFAPERLSLSEHLWRAQVGWMGGALLWIAAAAILAPLTLGGFEVTAVSEPGQTPAPGAAHRDRSDPRTRLTRTVGALLPTYTGLTIVLWVLLLTAGEEPFVALCHAMSTMATSGISPVGGLSEGSAGLVGEAAIFAFMIFALSRLTFSSDTSAARRQGLRYDPEFRMGLLIALLVPALFFLRHWLASFDIGEEEDLTAAATAFWGGVFTTMSFLTTTGFESVAWKSAQDWSGLQTPGLVLMGLAIVGGGVATTAGGVKLLRVFILFVNGQRELERLIHPNSVGRSGLLSRRTRREGAFIAWVFFMIFALTIMVIVLALAAFGLAFEPAFVVAIAGLTNTGPLVTFGTELPIALAQLGAGPKLVFTAAMLLGRLEVLALVIMLAPDLWRE</sequence>
<dbReference type="EMBL" id="JALZ01000038">
    <property type="protein sequence ID" value="ETX13081.1"/>
    <property type="molecule type" value="Genomic_DNA"/>
</dbReference>
<dbReference type="Pfam" id="PF02386">
    <property type="entry name" value="TrkH"/>
    <property type="match status" value="1"/>
</dbReference>
<reference evidence="11 12" key="1">
    <citation type="submission" date="2014-01" db="EMBL/GenBank/DDBJ databases">
        <title>Roseivivax halodurans JCM 10272 Genome Sequencing.</title>
        <authorList>
            <person name="Lai Q."/>
            <person name="Li G."/>
            <person name="Shao Z."/>
        </authorList>
    </citation>
    <scope>NUCLEOTIDE SEQUENCE [LARGE SCALE GENOMIC DNA]</scope>
    <source>
        <strain evidence="11 12">JCM 10272</strain>
    </source>
</reference>
<dbReference type="Proteomes" id="UP000022447">
    <property type="component" value="Unassembled WGS sequence"/>
</dbReference>
<dbReference type="GO" id="GO:0005886">
    <property type="term" value="C:plasma membrane"/>
    <property type="evidence" value="ECO:0007669"/>
    <property type="project" value="UniProtKB-SubCell"/>
</dbReference>
<feature type="transmembrane region" description="Helical" evidence="10">
    <location>
        <begin position="243"/>
        <end position="262"/>
    </location>
</feature>
<name>X7ED01_9RHOB</name>
<feature type="transmembrane region" description="Helical" evidence="10">
    <location>
        <begin position="133"/>
        <end position="154"/>
    </location>
</feature>
<feature type="region of interest" description="Disordered" evidence="9">
    <location>
        <begin position="163"/>
        <end position="182"/>
    </location>
</feature>
<evidence type="ECO:0000256" key="10">
    <source>
        <dbReference type="SAM" id="Phobius"/>
    </source>
</evidence>
<keyword evidence="8 10" id="KW-0472">Membrane</keyword>
<dbReference type="OrthoDB" id="7818483at2"/>
<dbReference type="eggNOG" id="COG0168">
    <property type="taxonomic scope" value="Bacteria"/>
</dbReference>
<evidence type="ECO:0000256" key="8">
    <source>
        <dbReference type="ARBA" id="ARBA00023136"/>
    </source>
</evidence>
<feature type="transmembrane region" description="Helical" evidence="10">
    <location>
        <begin position="354"/>
        <end position="382"/>
    </location>
</feature>
<dbReference type="InterPro" id="IPR003445">
    <property type="entry name" value="Cat_transpt"/>
</dbReference>
<evidence type="ECO:0000256" key="4">
    <source>
        <dbReference type="ARBA" id="ARBA00022475"/>
    </source>
</evidence>
<feature type="transmembrane region" description="Helical" evidence="10">
    <location>
        <begin position="282"/>
        <end position="300"/>
    </location>
</feature>
<dbReference type="PATRIC" id="fig|1449350.3.peg.3752"/>
<evidence type="ECO:0000256" key="3">
    <source>
        <dbReference type="ARBA" id="ARBA00022448"/>
    </source>
</evidence>
<dbReference type="STRING" id="1449350.OCH239_13530"/>
<evidence type="ECO:0000256" key="2">
    <source>
        <dbReference type="ARBA" id="ARBA00009137"/>
    </source>
</evidence>
<keyword evidence="5 10" id="KW-0812">Transmembrane</keyword>
<dbReference type="GO" id="GO:0008324">
    <property type="term" value="F:monoatomic cation transmembrane transporter activity"/>
    <property type="evidence" value="ECO:0007669"/>
    <property type="project" value="InterPro"/>
</dbReference>
<feature type="transmembrane region" description="Helical" evidence="10">
    <location>
        <begin position="413"/>
        <end position="438"/>
    </location>
</feature>
<organism evidence="11 12">
    <name type="scientific">Roseivivax halodurans JCM 10272</name>
    <dbReference type="NCBI Taxonomy" id="1449350"/>
    <lineage>
        <taxon>Bacteria</taxon>
        <taxon>Pseudomonadati</taxon>
        <taxon>Pseudomonadota</taxon>
        <taxon>Alphaproteobacteria</taxon>
        <taxon>Rhodobacterales</taxon>
        <taxon>Roseobacteraceae</taxon>
        <taxon>Roseivivax</taxon>
    </lineage>
</organism>
<comment type="subcellular location">
    <subcellularLocation>
        <location evidence="1">Cell membrane</location>
        <topology evidence="1">Multi-pass membrane protein</topology>
    </subcellularLocation>
</comment>
<gene>
    <name evidence="11" type="ORF">OCH239_13530</name>
</gene>
<proteinExistence type="inferred from homology"/>
<accession>X7ED01</accession>
<dbReference type="GO" id="GO:0030001">
    <property type="term" value="P:metal ion transport"/>
    <property type="evidence" value="ECO:0007669"/>
    <property type="project" value="UniProtKB-ARBA"/>
</dbReference>
<dbReference type="RefSeq" id="WP_037266033.1">
    <property type="nucleotide sequence ID" value="NZ_JALZ01000038.1"/>
</dbReference>
<keyword evidence="4" id="KW-1003">Cell membrane</keyword>
<feature type="transmembrane region" description="Helical" evidence="10">
    <location>
        <begin position="40"/>
        <end position="59"/>
    </location>
</feature>
<comment type="caution">
    <text evidence="11">The sequence shown here is derived from an EMBL/GenBank/DDBJ whole genome shotgun (WGS) entry which is preliminary data.</text>
</comment>
<comment type="similarity">
    <text evidence="2">Belongs to the TrkH potassium transport family.</text>
</comment>
<evidence type="ECO:0000313" key="11">
    <source>
        <dbReference type="EMBL" id="ETX13081.1"/>
    </source>
</evidence>
<protein>
    <submittedName>
        <fullName evidence="11">Potassium transporter TrkH</fullName>
    </submittedName>
</protein>
<feature type="transmembrane region" description="Helical" evidence="10">
    <location>
        <begin position="312"/>
        <end position="334"/>
    </location>
</feature>
<feature type="transmembrane region" description="Helical" evidence="10">
    <location>
        <begin position="188"/>
        <end position="209"/>
    </location>
</feature>
<keyword evidence="6 10" id="KW-1133">Transmembrane helix</keyword>
<keyword evidence="12" id="KW-1185">Reference proteome</keyword>
<dbReference type="PANTHER" id="PTHR32024:SF2">
    <property type="entry name" value="TRK SYSTEM POTASSIUM UPTAKE PROTEIN TRKG-RELATED"/>
    <property type="match status" value="1"/>
</dbReference>
<dbReference type="AlphaFoldDB" id="X7ED01"/>
<evidence type="ECO:0000256" key="6">
    <source>
        <dbReference type="ARBA" id="ARBA00022989"/>
    </source>
</evidence>
<feature type="transmembrane region" description="Helical" evidence="10">
    <location>
        <begin position="477"/>
        <end position="498"/>
    </location>
</feature>
<dbReference type="PANTHER" id="PTHR32024">
    <property type="entry name" value="TRK SYSTEM POTASSIUM UPTAKE PROTEIN TRKG-RELATED"/>
    <property type="match status" value="1"/>
</dbReference>
<keyword evidence="3" id="KW-0813">Transport</keyword>
<feature type="transmembrane region" description="Helical" evidence="10">
    <location>
        <begin position="71"/>
        <end position="90"/>
    </location>
</feature>
<evidence type="ECO:0000256" key="7">
    <source>
        <dbReference type="ARBA" id="ARBA00023065"/>
    </source>
</evidence>
<keyword evidence="7" id="KW-0406">Ion transport</keyword>
<evidence type="ECO:0000313" key="12">
    <source>
        <dbReference type="Proteomes" id="UP000022447"/>
    </source>
</evidence>
<feature type="transmembrane region" description="Helical" evidence="10">
    <location>
        <begin position="444"/>
        <end position="465"/>
    </location>
</feature>
<evidence type="ECO:0000256" key="1">
    <source>
        <dbReference type="ARBA" id="ARBA00004651"/>
    </source>
</evidence>